<comment type="function">
    <text evidence="6">Necessary for efficient RNA polymerase transcription elongation past template-encoded arresting sites. The arresting sites in DNA have the property of trapping a certain fraction of elongating RNA polymerases that pass through, resulting in locked ternary complexes. Cleavage of the nascent transcript by cleavage factors such as GreA or GreB allows the resumption of elongation from the new 3'terminus. GreA releases sequences of 2 to 3 nucleotides.</text>
</comment>
<keyword evidence="4" id="KW-0238">DNA-binding</keyword>
<dbReference type="InterPro" id="IPR018151">
    <property type="entry name" value="TF_GreA/GreB_CS"/>
</dbReference>
<evidence type="ECO:0000256" key="2">
    <source>
        <dbReference type="ARBA" id="ARBA00013729"/>
    </source>
</evidence>
<dbReference type="InterPro" id="IPR023459">
    <property type="entry name" value="Tscrpt_elong_fac_GreA/B_fam"/>
</dbReference>
<accession>A0A1J5SF84</accession>
<dbReference type="SUPFAM" id="SSF54534">
    <property type="entry name" value="FKBP-like"/>
    <property type="match status" value="1"/>
</dbReference>
<dbReference type="InterPro" id="IPR022691">
    <property type="entry name" value="Tscrpt_elong_fac_GreA/B_N"/>
</dbReference>
<dbReference type="InterPro" id="IPR001437">
    <property type="entry name" value="Tscrpt_elong_fac_GreA/B_C"/>
</dbReference>
<comment type="caution">
    <text evidence="10">The sequence shown here is derived from an EMBL/GenBank/DDBJ whole genome shotgun (WGS) entry which is preliminary data.</text>
</comment>
<dbReference type="PROSITE" id="PS00830">
    <property type="entry name" value="GREAB_2"/>
    <property type="match status" value="1"/>
</dbReference>
<keyword evidence="10" id="KW-0251">Elongation factor</keyword>
<dbReference type="Pfam" id="PF01272">
    <property type="entry name" value="GreA_GreB"/>
    <property type="match status" value="1"/>
</dbReference>
<evidence type="ECO:0000313" key="10">
    <source>
        <dbReference type="EMBL" id="OIR02845.1"/>
    </source>
</evidence>
<keyword evidence="5" id="KW-0804">Transcription</keyword>
<dbReference type="PIRSF" id="PIRSF006092">
    <property type="entry name" value="GreA_GreB"/>
    <property type="match status" value="1"/>
</dbReference>
<dbReference type="InterPro" id="IPR028624">
    <property type="entry name" value="Tscrpt_elong_fac_GreA/B"/>
</dbReference>
<evidence type="ECO:0000256" key="1">
    <source>
        <dbReference type="ARBA" id="ARBA00008213"/>
    </source>
</evidence>
<dbReference type="GO" id="GO:0070063">
    <property type="term" value="F:RNA polymerase binding"/>
    <property type="evidence" value="ECO:0007669"/>
    <property type="project" value="InterPro"/>
</dbReference>
<dbReference type="InterPro" id="IPR036953">
    <property type="entry name" value="GreA/GreB_C_sf"/>
</dbReference>
<keyword evidence="10" id="KW-0648">Protein biosynthesis</keyword>
<dbReference type="NCBIfam" id="NF001264">
    <property type="entry name" value="PRK00226.1-5"/>
    <property type="match status" value="1"/>
</dbReference>
<evidence type="ECO:0000256" key="7">
    <source>
        <dbReference type="ARBA" id="ARBA00030776"/>
    </source>
</evidence>
<dbReference type="GO" id="GO:0032784">
    <property type="term" value="P:regulation of DNA-templated transcription elongation"/>
    <property type="evidence" value="ECO:0007669"/>
    <property type="project" value="InterPro"/>
</dbReference>
<evidence type="ECO:0000256" key="6">
    <source>
        <dbReference type="ARBA" id="ARBA00024916"/>
    </source>
</evidence>
<dbReference type="Gene3D" id="3.10.50.30">
    <property type="entry name" value="Transcription elongation factor, GreA/GreB, C-terminal domain"/>
    <property type="match status" value="1"/>
</dbReference>
<gene>
    <name evidence="10" type="primary">greA_6</name>
    <name evidence="10" type="ORF">GALL_150530</name>
</gene>
<dbReference type="EMBL" id="MLJW01000071">
    <property type="protein sequence ID" value="OIR02845.1"/>
    <property type="molecule type" value="Genomic_DNA"/>
</dbReference>
<dbReference type="GO" id="GO:0006354">
    <property type="term" value="P:DNA-templated transcription elongation"/>
    <property type="evidence" value="ECO:0007669"/>
    <property type="project" value="TreeGrafter"/>
</dbReference>
<dbReference type="FunFam" id="1.10.287.180:FF:000001">
    <property type="entry name" value="Transcription elongation factor GreA"/>
    <property type="match status" value="1"/>
</dbReference>
<dbReference type="GO" id="GO:0003746">
    <property type="term" value="F:translation elongation factor activity"/>
    <property type="evidence" value="ECO:0007669"/>
    <property type="project" value="UniProtKB-KW"/>
</dbReference>
<name>A0A1J5SF84_9ZZZZ</name>
<comment type="similarity">
    <text evidence="1">Belongs to the GreA/GreB family.</text>
</comment>
<dbReference type="NCBIfam" id="NF001261">
    <property type="entry name" value="PRK00226.1-2"/>
    <property type="match status" value="1"/>
</dbReference>
<evidence type="ECO:0000256" key="3">
    <source>
        <dbReference type="ARBA" id="ARBA00023015"/>
    </source>
</evidence>
<dbReference type="HAMAP" id="MF_00105">
    <property type="entry name" value="GreA_GreB"/>
    <property type="match status" value="1"/>
</dbReference>
<reference evidence="10" key="1">
    <citation type="submission" date="2016-10" db="EMBL/GenBank/DDBJ databases">
        <title>Sequence of Gallionella enrichment culture.</title>
        <authorList>
            <person name="Poehlein A."/>
            <person name="Muehling M."/>
            <person name="Daniel R."/>
        </authorList>
    </citation>
    <scope>NUCLEOTIDE SEQUENCE</scope>
</reference>
<dbReference type="AlphaFoldDB" id="A0A1J5SF84"/>
<dbReference type="InterPro" id="IPR036805">
    <property type="entry name" value="Tscrpt_elong_fac_GreA/B_N_sf"/>
</dbReference>
<sequence length="160" mass="17245">MAVTQIPVTVKGAALLKEELLRLRSVDRPYIIQAIAEARAQGDLSENAEYEAAKERQSFIEGRIAEVEAKLSNAMIIDPTTLNADGRCVFGATVRMEDLDSGSITTYQIVGDDEADIKNGKISVSSPIARGLIGKSEGDVAEVMAPGGVKEYEILDVQYI</sequence>
<dbReference type="Pfam" id="PF03449">
    <property type="entry name" value="GreA_GreB_N"/>
    <property type="match status" value="1"/>
</dbReference>
<organism evidence="10">
    <name type="scientific">mine drainage metagenome</name>
    <dbReference type="NCBI Taxonomy" id="410659"/>
    <lineage>
        <taxon>unclassified sequences</taxon>
        <taxon>metagenomes</taxon>
        <taxon>ecological metagenomes</taxon>
    </lineage>
</organism>
<evidence type="ECO:0000256" key="4">
    <source>
        <dbReference type="ARBA" id="ARBA00023125"/>
    </source>
</evidence>
<dbReference type="FunFam" id="3.10.50.30:FF:000001">
    <property type="entry name" value="Transcription elongation factor GreA"/>
    <property type="match status" value="1"/>
</dbReference>
<evidence type="ECO:0000259" key="8">
    <source>
        <dbReference type="Pfam" id="PF01272"/>
    </source>
</evidence>
<dbReference type="PANTHER" id="PTHR30437:SF4">
    <property type="entry name" value="TRANSCRIPTION ELONGATION FACTOR GREA"/>
    <property type="match status" value="1"/>
</dbReference>
<feature type="domain" description="Transcription elongation factor GreA/GreB N-terminal" evidence="9">
    <location>
        <begin position="6"/>
        <end position="76"/>
    </location>
</feature>
<dbReference type="PANTHER" id="PTHR30437">
    <property type="entry name" value="TRANSCRIPTION ELONGATION FACTOR GREA"/>
    <property type="match status" value="1"/>
</dbReference>
<feature type="domain" description="Transcription elongation factor GreA/GreB C-terminal" evidence="8">
    <location>
        <begin position="86"/>
        <end position="159"/>
    </location>
</feature>
<dbReference type="PROSITE" id="PS00829">
    <property type="entry name" value="GREAB_1"/>
    <property type="match status" value="1"/>
</dbReference>
<protein>
    <recommendedName>
        <fullName evidence="2">Transcription elongation factor GreA</fullName>
    </recommendedName>
    <alternativeName>
        <fullName evidence="7">Transcript cleavage factor GreA</fullName>
    </alternativeName>
</protein>
<keyword evidence="3" id="KW-0805">Transcription regulation</keyword>
<dbReference type="GO" id="GO:0003677">
    <property type="term" value="F:DNA binding"/>
    <property type="evidence" value="ECO:0007669"/>
    <property type="project" value="UniProtKB-KW"/>
</dbReference>
<evidence type="ECO:0000256" key="5">
    <source>
        <dbReference type="ARBA" id="ARBA00023163"/>
    </source>
</evidence>
<dbReference type="Gene3D" id="1.10.287.180">
    <property type="entry name" value="Transcription elongation factor, GreA/GreB, N-terminal domain"/>
    <property type="match status" value="1"/>
</dbReference>
<dbReference type="NCBIfam" id="NF001263">
    <property type="entry name" value="PRK00226.1-4"/>
    <property type="match status" value="1"/>
</dbReference>
<dbReference type="InterPro" id="IPR006359">
    <property type="entry name" value="Tscrpt_elong_fac_GreA"/>
</dbReference>
<proteinExistence type="inferred from homology"/>
<dbReference type="SUPFAM" id="SSF46557">
    <property type="entry name" value="GreA transcript cleavage protein, N-terminal domain"/>
    <property type="match status" value="1"/>
</dbReference>
<evidence type="ECO:0000259" key="9">
    <source>
        <dbReference type="Pfam" id="PF03449"/>
    </source>
</evidence>
<dbReference type="NCBIfam" id="TIGR01462">
    <property type="entry name" value="greA"/>
    <property type="match status" value="1"/>
</dbReference>